<keyword evidence="2" id="KW-1185">Reference proteome</keyword>
<comment type="caution">
    <text evidence="1">The sequence shown here is derived from an EMBL/GenBank/DDBJ whole genome shotgun (WGS) entry which is preliminary data.</text>
</comment>
<organism evidence="1 2">
    <name type="scientific">Rhamnella rubrinervis</name>
    <dbReference type="NCBI Taxonomy" id="2594499"/>
    <lineage>
        <taxon>Eukaryota</taxon>
        <taxon>Viridiplantae</taxon>
        <taxon>Streptophyta</taxon>
        <taxon>Embryophyta</taxon>
        <taxon>Tracheophyta</taxon>
        <taxon>Spermatophyta</taxon>
        <taxon>Magnoliopsida</taxon>
        <taxon>eudicotyledons</taxon>
        <taxon>Gunneridae</taxon>
        <taxon>Pentapetalae</taxon>
        <taxon>rosids</taxon>
        <taxon>fabids</taxon>
        <taxon>Rosales</taxon>
        <taxon>Rhamnaceae</taxon>
        <taxon>rhamnoid group</taxon>
        <taxon>Rhamneae</taxon>
        <taxon>Rhamnella</taxon>
    </lineage>
</organism>
<dbReference type="EMBL" id="VOIH02000003">
    <property type="protein sequence ID" value="KAF3451341.1"/>
    <property type="molecule type" value="Genomic_DNA"/>
</dbReference>
<gene>
    <name evidence="1" type="ORF">FNV43_RR07436</name>
</gene>
<reference evidence="1" key="1">
    <citation type="submission" date="2020-03" db="EMBL/GenBank/DDBJ databases">
        <title>A high-quality chromosome-level genome assembly of a woody plant with both climbing and erect habits, Rhamnella rubrinervis.</title>
        <authorList>
            <person name="Lu Z."/>
            <person name="Yang Y."/>
            <person name="Zhu X."/>
            <person name="Sun Y."/>
        </authorList>
    </citation>
    <scope>NUCLEOTIDE SEQUENCE</scope>
    <source>
        <strain evidence="1">BYM</strain>
        <tissue evidence="1">Leaf</tissue>
    </source>
</reference>
<evidence type="ECO:0000313" key="2">
    <source>
        <dbReference type="Proteomes" id="UP000796880"/>
    </source>
</evidence>
<name>A0A8K0MM68_9ROSA</name>
<sequence length="83" mass="9502">MIIGVLDLNARSLGKPPEGLGSWPRDYHYKHAFMVSRRIIHEREGDIAHLISMSNITHALQLIKDKLGMDEDQFKIGDLKSYL</sequence>
<accession>A0A8K0MM68</accession>
<dbReference type="Proteomes" id="UP000796880">
    <property type="component" value="Unassembled WGS sequence"/>
</dbReference>
<protein>
    <submittedName>
        <fullName evidence="1">Uncharacterized protein</fullName>
    </submittedName>
</protein>
<proteinExistence type="predicted"/>
<dbReference type="AlphaFoldDB" id="A0A8K0MM68"/>
<evidence type="ECO:0000313" key="1">
    <source>
        <dbReference type="EMBL" id="KAF3451341.1"/>
    </source>
</evidence>